<dbReference type="RefSeq" id="WP_345517351.1">
    <property type="nucleotide sequence ID" value="NZ_BAAAXD010000045.1"/>
</dbReference>
<dbReference type="Proteomes" id="UP001589710">
    <property type="component" value="Unassembled WGS sequence"/>
</dbReference>
<gene>
    <name evidence="1" type="ORF">ACFFTL_46225</name>
</gene>
<dbReference type="EMBL" id="JBHMCG010000222">
    <property type="protein sequence ID" value="MFB9579455.1"/>
    <property type="molecule type" value="Genomic_DNA"/>
</dbReference>
<sequence>MLAEKIDEATGAAYDKGLRTAVRLKRVLEAHGITLPSLSGKWPVNGTPMVELGECRADVAEALAAGLEGKVAE</sequence>
<organism evidence="1 2">
    <name type="scientific">Streptomyces yanii</name>
    <dbReference type="NCBI Taxonomy" id="78510"/>
    <lineage>
        <taxon>Bacteria</taxon>
        <taxon>Bacillati</taxon>
        <taxon>Actinomycetota</taxon>
        <taxon>Actinomycetes</taxon>
        <taxon>Kitasatosporales</taxon>
        <taxon>Streptomycetaceae</taxon>
        <taxon>Streptomyces</taxon>
    </lineage>
</organism>
<comment type="caution">
    <text evidence="1">The sequence shown here is derived from an EMBL/GenBank/DDBJ whole genome shotgun (WGS) entry which is preliminary data.</text>
</comment>
<evidence type="ECO:0000313" key="1">
    <source>
        <dbReference type="EMBL" id="MFB9579455.1"/>
    </source>
</evidence>
<accession>A0ABV5RNI9</accession>
<evidence type="ECO:0000313" key="2">
    <source>
        <dbReference type="Proteomes" id="UP001589710"/>
    </source>
</evidence>
<name>A0ABV5RNI9_9ACTN</name>
<reference evidence="1 2" key="1">
    <citation type="submission" date="2024-09" db="EMBL/GenBank/DDBJ databases">
        <authorList>
            <person name="Sun Q."/>
            <person name="Mori K."/>
        </authorList>
    </citation>
    <scope>NUCLEOTIDE SEQUENCE [LARGE SCALE GENOMIC DNA]</scope>
    <source>
        <strain evidence="1 2">JCM 3331</strain>
    </source>
</reference>
<keyword evidence="2" id="KW-1185">Reference proteome</keyword>
<proteinExistence type="predicted"/>
<protein>
    <submittedName>
        <fullName evidence="1">Uncharacterized protein</fullName>
    </submittedName>
</protein>